<proteinExistence type="predicted"/>
<evidence type="ECO:0000313" key="1">
    <source>
        <dbReference type="EMBL" id="ASV34097.1"/>
    </source>
</evidence>
<dbReference type="AlphaFoldDB" id="A0A2D3SYE6"/>
<reference evidence="3" key="3">
    <citation type="submission" date="2017-11" db="EMBL/GenBank/DDBJ databases">
        <title>PacBio sequencing of new strain of the secondary endosymbiont Candidatus Hamiltonella defensa.</title>
        <authorList>
            <person name="Strand M.R."/>
            <person name="Oliver K."/>
        </authorList>
    </citation>
    <scope>NUCLEOTIDE SEQUENCE [LARGE SCALE GENOMIC DNA]</scope>
    <source>
        <strain evidence="3">A2C</strain>
    </source>
</reference>
<dbReference type="Proteomes" id="UP000230008">
    <property type="component" value="Chromosome"/>
</dbReference>
<organism evidence="2 3">
    <name type="scientific">Candidatus Williamhamiltonella defendens</name>
    <dbReference type="NCBI Taxonomy" id="138072"/>
    <lineage>
        <taxon>Bacteria</taxon>
        <taxon>Pseudomonadati</taxon>
        <taxon>Pseudomonadota</taxon>
        <taxon>Gammaproteobacteria</taxon>
        <taxon>Enterobacterales</taxon>
        <taxon>Enterobacteriaceae</taxon>
        <taxon>aphid secondary symbionts</taxon>
        <taxon>Candidatus Williamhamiltonella</taxon>
    </lineage>
</organism>
<evidence type="ECO:0000313" key="3">
    <source>
        <dbReference type="Proteomes" id="UP000230008"/>
    </source>
</evidence>
<protein>
    <submittedName>
        <fullName evidence="2">Uncharacterized protein</fullName>
    </submittedName>
</protein>
<dbReference type="EMBL" id="CP022932">
    <property type="protein sequence ID" value="ASV34097.1"/>
    <property type="molecule type" value="Genomic_DNA"/>
</dbReference>
<reference evidence="1" key="2">
    <citation type="submission" date="2017-08" db="EMBL/GenBank/DDBJ databases">
        <title>Genome sequence of Candidatus Hamiltonella defensa from Acyrthosiphon pisum strain MI47.</title>
        <authorList>
            <person name="Patel V.A."/>
            <person name="Chevignon G."/>
            <person name="Russell J.A."/>
            <person name="Oliver K.M."/>
        </authorList>
    </citation>
    <scope>NUCLEOTIDE SEQUENCE</scope>
    <source>
        <strain evidence="1">MI47</strain>
    </source>
</reference>
<evidence type="ECO:0000313" key="2">
    <source>
        <dbReference type="EMBL" id="ATW30060.1"/>
    </source>
</evidence>
<sequence>MPITIKKGTSRQGTPFLNTYKTAEKNTDARRLGSIIFIKFPSFDGIVPDFHLLSPSKKTEIILTLTFLTVPY</sequence>
<reference evidence="3" key="1">
    <citation type="submission" date="2016-10" db="EMBL/GenBank/DDBJ databases">
        <authorList>
            <person name="Chevignon G."/>
        </authorList>
    </citation>
    <scope>NUCLEOTIDE SEQUENCE [LARGE SCALE GENOMIC DNA]</scope>
    <source>
        <strain evidence="3">A2C</strain>
    </source>
</reference>
<accession>A0A2D3SYE6</accession>
<dbReference type="EMBL" id="CP017606">
    <property type="protein sequence ID" value="ATW30060.1"/>
    <property type="molecule type" value="Genomic_DNA"/>
</dbReference>
<name>A0A2D3SYE6_9ENTR</name>
<reference evidence="2" key="4">
    <citation type="journal article" date="2018" name="Genome Biol. Evol.">
        <title>Culture-Facilitated Comparative Genomics of the Facultative Symbiont Hamiltonella defensa.</title>
        <authorList>
            <person name="Chevignon G."/>
            <person name="Boyd B.M."/>
            <person name="Brandt J.W."/>
            <person name="Oliver K.M."/>
            <person name="Strand M.R."/>
        </authorList>
    </citation>
    <scope>NUCLEOTIDE SEQUENCE</scope>
    <source>
        <strain evidence="2">A2C</strain>
    </source>
</reference>
<dbReference type="Proteomes" id="UP000792865">
    <property type="component" value="Chromosome"/>
</dbReference>
<gene>
    <name evidence="2" type="ORF">BJP41_06665</name>
    <name evidence="1" type="ORF">CJJ18_09140</name>
</gene>